<reference evidence="2" key="1">
    <citation type="submission" date="2021-02" db="EMBL/GenBank/DDBJ databases">
        <authorList>
            <person name="Nowell W R."/>
        </authorList>
    </citation>
    <scope>NUCLEOTIDE SEQUENCE</scope>
</reference>
<feature type="compositionally biased region" description="Acidic residues" evidence="1">
    <location>
        <begin position="20"/>
        <end position="32"/>
    </location>
</feature>
<proteinExistence type="predicted"/>
<sequence>MGNDDENMLCLSVPEKVDTNDDFPSSDDSDIE</sequence>
<evidence type="ECO:0000313" key="3">
    <source>
        <dbReference type="Proteomes" id="UP000681720"/>
    </source>
</evidence>
<feature type="non-terminal residue" evidence="2">
    <location>
        <position position="32"/>
    </location>
</feature>
<name>A0A8S3IH81_9BILA</name>
<organism evidence="2 3">
    <name type="scientific">Rotaria magnacalcarata</name>
    <dbReference type="NCBI Taxonomy" id="392030"/>
    <lineage>
        <taxon>Eukaryota</taxon>
        <taxon>Metazoa</taxon>
        <taxon>Spiralia</taxon>
        <taxon>Gnathifera</taxon>
        <taxon>Rotifera</taxon>
        <taxon>Eurotatoria</taxon>
        <taxon>Bdelloidea</taxon>
        <taxon>Philodinida</taxon>
        <taxon>Philodinidae</taxon>
        <taxon>Rotaria</taxon>
    </lineage>
</organism>
<dbReference type="AlphaFoldDB" id="A0A8S3IH81"/>
<evidence type="ECO:0000256" key="1">
    <source>
        <dbReference type="SAM" id="MobiDB-lite"/>
    </source>
</evidence>
<accession>A0A8S3IH81</accession>
<dbReference type="EMBL" id="CAJOBJ010345400">
    <property type="protein sequence ID" value="CAF5200621.1"/>
    <property type="molecule type" value="Genomic_DNA"/>
</dbReference>
<protein>
    <submittedName>
        <fullName evidence="2">Uncharacterized protein</fullName>
    </submittedName>
</protein>
<evidence type="ECO:0000313" key="2">
    <source>
        <dbReference type="EMBL" id="CAF5200621.1"/>
    </source>
</evidence>
<feature type="region of interest" description="Disordered" evidence="1">
    <location>
        <begin position="1"/>
        <end position="32"/>
    </location>
</feature>
<comment type="caution">
    <text evidence="2">The sequence shown here is derived from an EMBL/GenBank/DDBJ whole genome shotgun (WGS) entry which is preliminary data.</text>
</comment>
<dbReference type="Proteomes" id="UP000681720">
    <property type="component" value="Unassembled WGS sequence"/>
</dbReference>
<gene>
    <name evidence="2" type="ORF">GIL414_LOCUS76457</name>
</gene>